<dbReference type="PIRSF" id="PIRSF000538">
    <property type="entry name" value="GlpK"/>
    <property type="match status" value="1"/>
</dbReference>
<evidence type="ECO:0000256" key="6">
    <source>
        <dbReference type="ARBA" id="ARBA00022840"/>
    </source>
</evidence>
<dbReference type="RefSeq" id="WP_271432179.1">
    <property type="nucleotide sequence ID" value="NZ_JAQIOY010000002.1"/>
</dbReference>
<organism evidence="14 15">
    <name type="scientific">Thalassococcus lentus</name>
    <dbReference type="NCBI Taxonomy" id="1210524"/>
    <lineage>
        <taxon>Bacteria</taxon>
        <taxon>Pseudomonadati</taxon>
        <taxon>Pseudomonadota</taxon>
        <taxon>Alphaproteobacteria</taxon>
        <taxon>Rhodobacterales</taxon>
        <taxon>Roseobacteraceae</taxon>
        <taxon>Thalassococcus</taxon>
    </lineage>
</organism>
<keyword evidence="5 8" id="KW-0418">Kinase</keyword>
<comment type="similarity">
    <text evidence="1 8 9">Belongs to the FGGY kinase family.</text>
</comment>
<dbReference type="EMBL" id="JAQIOY010000002">
    <property type="protein sequence ID" value="MDA7424844.1"/>
    <property type="molecule type" value="Genomic_DNA"/>
</dbReference>
<reference evidence="14 15" key="1">
    <citation type="submission" date="2023-01" db="EMBL/GenBank/DDBJ databases">
        <title>Thalassococcus onchidii sp. nov., isolated from a marine invertebrate from the South China Sea.</title>
        <authorList>
            <person name="Xu S."/>
            <person name="Liu Z."/>
            <person name="Xu Y."/>
        </authorList>
    </citation>
    <scope>NUCLEOTIDE SEQUENCE [LARGE SCALE GENOMIC DNA]</scope>
    <source>
        <strain evidence="14 15">KCTC 32084</strain>
    </source>
</reference>
<feature type="binding site" evidence="8">
    <location>
        <begin position="75"/>
        <end position="76"/>
    </location>
    <ligand>
        <name>substrate</name>
    </ligand>
</feature>
<dbReference type="PANTHER" id="PTHR43095:SF6">
    <property type="entry name" value="XYLULOSE KINASE"/>
    <property type="match status" value="1"/>
</dbReference>
<evidence type="ECO:0000256" key="2">
    <source>
        <dbReference type="ARBA" id="ARBA00022629"/>
    </source>
</evidence>
<keyword evidence="7 8" id="KW-0119">Carbohydrate metabolism</keyword>
<proteinExistence type="inferred from homology"/>
<comment type="function">
    <text evidence="8">Catalyzes the phosphorylation of D-xylulose to D-xylulose 5-phosphate.</text>
</comment>
<evidence type="ECO:0000256" key="4">
    <source>
        <dbReference type="ARBA" id="ARBA00022741"/>
    </source>
</evidence>
<dbReference type="PROSITE" id="PS00445">
    <property type="entry name" value="FGGY_KINASES_2"/>
    <property type="match status" value="1"/>
</dbReference>
<dbReference type="Pfam" id="PF00370">
    <property type="entry name" value="FGGY_N"/>
    <property type="match status" value="1"/>
</dbReference>
<keyword evidence="3 8" id="KW-0808">Transferase</keyword>
<feature type="domain" description="Carbohydrate kinase FGGY C-terminal" evidence="13">
    <location>
        <begin position="249"/>
        <end position="431"/>
    </location>
</feature>
<evidence type="ECO:0000259" key="13">
    <source>
        <dbReference type="Pfam" id="PF02782"/>
    </source>
</evidence>
<evidence type="ECO:0000259" key="12">
    <source>
        <dbReference type="Pfam" id="PF00370"/>
    </source>
</evidence>
<keyword evidence="4 8" id="KW-0547">Nucleotide-binding</keyword>
<evidence type="ECO:0000313" key="14">
    <source>
        <dbReference type="EMBL" id="MDA7424844.1"/>
    </source>
</evidence>
<gene>
    <name evidence="8 10 14" type="primary">xylB</name>
    <name evidence="14" type="ORF">PFY00_08915</name>
</gene>
<feature type="active site" description="Proton acceptor" evidence="8">
    <location>
        <position position="232"/>
    </location>
</feature>
<dbReference type="PANTHER" id="PTHR43095">
    <property type="entry name" value="SUGAR KINASE"/>
    <property type="match status" value="1"/>
</dbReference>
<dbReference type="Pfam" id="PF02782">
    <property type="entry name" value="FGGY_C"/>
    <property type="match status" value="1"/>
</dbReference>
<keyword evidence="2 8" id="KW-0859">Xylose metabolism</keyword>
<dbReference type="SUPFAM" id="SSF53067">
    <property type="entry name" value="Actin-like ATPase domain"/>
    <property type="match status" value="2"/>
</dbReference>
<feature type="domain" description="Carbohydrate kinase FGGY N-terminal" evidence="12">
    <location>
        <begin position="1"/>
        <end position="238"/>
    </location>
</feature>
<dbReference type="InterPro" id="IPR000577">
    <property type="entry name" value="Carb_kinase_FGGY"/>
</dbReference>
<keyword evidence="6 8" id="KW-0067">ATP-binding</keyword>
<dbReference type="HAMAP" id="MF_02220">
    <property type="entry name" value="XylB"/>
    <property type="match status" value="1"/>
</dbReference>
<accession>A0ABT4XSA9</accession>
<dbReference type="InterPro" id="IPR018485">
    <property type="entry name" value="FGGY_C"/>
</dbReference>
<comment type="catalytic activity">
    <reaction evidence="8 10">
        <text>D-xylulose + ATP = D-xylulose 5-phosphate + ADP + H(+)</text>
        <dbReference type="Rhea" id="RHEA:10964"/>
        <dbReference type="ChEBI" id="CHEBI:15378"/>
        <dbReference type="ChEBI" id="CHEBI:17140"/>
        <dbReference type="ChEBI" id="CHEBI:30616"/>
        <dbReference type="ChEBI" id="CHEBI:57737"/>
        <dbReference type="ChEBI" id="CHEBI:456216"/>
        <dbReference type="EC" id="2.7.1.17"/>
    </reaction>
</comment>
<evidence type="ECO:0000256" key="8">
    <source>
        <dbReference type="HAMAP-Rule" id="MF_02220"/>
    </source>
</evidence>
<dbReference type="Gene3D" id="3.30.420.40">
    <property type="match status" value="2"/>
</dbReference>
<keyword evidence="15" id="KW-1185">Reference proteome</keyword>
<evidence type="ECO:0000256" key="5">
    <source>
        <dbReference type="ARBA" id="ARBA00022777"/>
    </source>
</evidence>
<feature type="region of interest" description="Disordered" evidence="11">
    <location>
        <begin position="443"/>
        <end position="462"/>
    </location>
</feature>
<evidence type="ECO:0000256" key="11">
    <source>
        <dbReference type="SAM" id="MobiDB-lite"/>
    </source>
</evidence>
<dbReference type="NCBIfam" id="TIGR01312">
    <property type="entry name" value="XylB"/>
    <property type="match status" value="1"/>
</dbReference>
<evidence type="ECO:0000256" key="7">
    <source>
        <dbReference type="ARBA" id="ARBA00023277"/>
    </source>
</evidence>
<comment type="caution">
    <text evidence="14">The sequence shown here is derived from an EMBL/GenBank/DDBJ whole genome shotgun (WGS) entry which is preliminary data.</text>
</comment>
<evidence type="ECO:0000256" key="9">
    <source>
        <dbReference type="RuleBase" id="RU003733"/>
    </source>
</evidence>
<dbReference type="InterPro" id="IPR043129">
    <property type="entry name" value="ATPase_NBD"/>
</dbReference>
<dbReference type="InterPro" id="IPR050406">
    <property type="entry name" value="FGGY_Carb_Kinase"/>
</dbReference>
<feature type="site" description="Important for activity" evidence="8">
    <location>
        <position position="6"/>
    </location>
</feature>
<dbReference type="InterPro" id="IPR018483">
    <property type="entry name" value="Carb_kinase_FGGY_CS"/>
</dbReference>
<sequence length="480" mass="50740">MYLGIDIGTSAVKTVLIDVTGTVLSDASVGLSIQHPHAGWAEQAPDDWWQAVVKAVRSACADQPPPSAIGLSGQMHGAVLLDKTHRAIRPAILWNDSRAEADCKSLSNTHPHLAQLAGVRAMPGLTAPKLLWLSREEPNNFKAISHLLSPKDYIGLRLHGACITDPSDAAATWWFDQAQRDWAPALQAATASDPGWFPPILGGTEQAGQLSQSAAEQLGLPRGIPVATGAGDAVAGAIALGAVRDGDGFVSLGTSGQLFVVTDRYAAAPDQGLHSFAHTLPGLWYQMAAMLNGARPMQWFADMTGAPIETLLAEAQDAPLPGTPICLPYLTGERTPHGDSKIRGAFIGLSNDTTRGQMMRAVIEAIAYSFADARAALEAARPMPCTLQAIGGGARSALLLQTMADVMGVTLNRSEDAAIGPAIGAAKLAAMCIGDLSVSDLHQPETRQEFRPDPEASARHESRLRRYRALYPALQSLPDT</sequence>
<evidence type="ECO:0000313" key="15">
    <source>
        <dbReference type="Proteomes" id="UP001210720"/>
    </source>
</evidence>
<evidence type="ECO:0000256" key="1">
    <source>
        <dbReference type="ARBA" id="ARBA00009156"/>
    </source>
</evidence>
<dbReference type="InterPro" id="IPR006000">
    <property type="entry name" value="Xylulokinase"/>
</dbReference>
<dbReference type="EC" id="2.7.1.17" evidence="8 10"/>
<dbReference type="CDD" id="cd07808">
    <property type="entry name" value="ASKHA_NBD_FGGY_EcXK-like"/>
    <property type="match status" value="1"/>
</dbReference>
<evidence type="ECO:0000256" key="3">
    <source>
        <dbReference type="ARBA" id="ARBA00022679"/>
    </source>
</evidence>
<name>A0ABT4XSA9_9RHOB</name>
<evidence type="ECO:0000256" key="10">
    <source>
        <dbReference type="RuleBase" id="RU364073"/>
    </source>
</evidence>
<dbReference type="GO" id="GO:0004856">
    <property type="term" value="F:D-xylulokinase activity"/>
    <property type="evidence" value="ECO:0007669"/>
    <property type="project" value="UniProtKB-EC"/>
</dbReference>
<dbReference type="InterPro" id="IPR018484">
    <property type="entry name" value="FGGY_N"/>
</dbReference>
<feature type="compositionally biased region" description="Basic and acidic residues" evidence="11">
    <location>
        <begin position="443"/>
        <end position="461"/>
    </location>
</feature>
<protein>
    <recommendedName>
        <fullName evidence="8 10">Xylulose kinase</fullName>
        <shortName evidence="8 10">Xylulokinase</shortName>
        <ecNumber evidence="8 10">2.7.1.17</ecNumber>
    </recommendedName>
</protein>
<dbReference type="Proteomes" id="UP001210720">
    <property type="component" value="Unassembled WGS sequence"/>
</dbReference>